<sequence length="898" mass="97344">MKKILKISTITIAVIVVLLLIAPFLFQGKIIKIVKQTVNENINAKFEFAEANISFLRNFPNVSVGIEELSIINNAPFEGDTLVYADKAHLSVPFMQIFNKAGEPYSINSFEIDGAVVNILTDENGNVNYDIAKESDAKGPSKPQDQQDETAPQSDQAVSFSVERYQITDSKITYYDQPGKMYFELDEFNHSGKGDLSTSISELDTQTSTLISFEMDSVNYLDKNPLKLDAVIGVDLDQNKYTFLDNKAIINQLELVFDGFVQVNEDNQQVDINFKTPSTDFKNFLAVIPKEYSKDISNVETTGDFSIVGELSGVIDQDHIPSFDISIASDNASFKYPDLPEAVKNINIDARIANETGIVENTYVAINKLDFQIAQDVFSAQAQIKNIMDNPLVDAGLKGRINLANLSQAYPFDLDAPLKGILDANINTNFDMNSIEKGQYQNTKNNGTLSLKGFEYSSEELKNPVAIDNAALAFSAGDVKLNSFVAKTGQTDLSATGAIENLLGYMFNKETLKGNFDLHSNTFAINDFMMASSEEETSSESSSETQSPPKTEQPAGQSSEEEIKIPSFLDATINAKANNVIYDNLTLKDVSGTLVIRDQTVSLKNVTSSIFGGLLALNGSVSTKEAVPAFNLDLGMNNFSIAQSFQGLEILQAVAPIADALTGTLNSSFDIKGNLNSDFTPNLLSISGNALAEALISGVDPEKGKLLSVLSQKVDFLKATEENTRDVKASLTFDNGKVNVKPFSFKVKDIDVEVAGSHGFDKSMAYNVSFDVPAKYLGEDVSKVLAQLNDPNAENMAVPVTATIGGSYTNPTISTDLGSMASELTKQLIEQQKQKLIGKGSDKLKEALGGILGGSKTADSTSTATSDTVQTSKNDQIKNTAGKLLQGLLGKKDKDTVN</sequence>
<comment type="caution">
    <text evidence="3">The sequence shown here is derived from an EMBL/GenBank/DDBJ whole genome shotgun (WGS) entry which is preliminary data.</text>
</comment>
<keyword evidence="2" id="KW-1133">Transmembrane helix</keyword>
<dbReference type="EMBL" id="AMSG01000018">
    <property type="protein sequence ID" value="EKF54602.1"/>
    <property type="molecule type" value="Genomic_DNA"/>
</dbReference>
<accession>K2QIQ8</accession>
<evidence type="ECO:0000313" key="3">
    <source>
        <dbReference type="EMBL" id="EKF54602.1"/>
    </source>
</evidence>
<dbReference type="AlphaFoldDB" id="K2QIQ8"/>
<protein>
    <submittedName>
        <fullName evidence="3">AsmA family protein</fullName>
    </submittedName>
</protein>
<feature type="region of interest" description="Disordered" evidence="1">
    <location>
        <begin position="533"/>
        <end position="561"/>
    </location>
</feature>
<keyword evidence="2" id="KW-0472">Membrane</keyword>
<keyword evidence="4" id="KW-1185">Reference proteome</keyword>
<dbReference type="PANTHER" id="PTHR30441">
    <property type="entry name" value="DUF748 DOMAIN-CONTAINING PROTEIN"/>
    <property type="match status" value="1"/>
</dbReference>
<dbReference type="STRING" id="555500.I215_11604"/>
<evidence type="ECO:0000313" key="4">
    <source>
        <dbReference type="Proteomes" id="UP000007364"/>
    </source>
</evidence>
<dbReference type="eggNOG" id="COG2982">
    <property type="taxonomic scope" value="Bacteria"/>
</dbReference>
<dbReference type="PANTHER" id="PTHR30441:SF8">
    <property type="entry name" value="DUF748 DOMAIN-CONTAINING PROTEIN"/>
    <property type="match status" value="1"/>
</dbReference>
<evidence type="ECO:0000256" key="2">
    <source>
        <dbReference type="SAM" id="Phobius"/>
    </source>
</evidence>
<name>K2QIQ8_9FLAO</name>
<dbReference type="OrthoDB" id="596403at2"/>
<feature type="compositionally biased region" description="Polar residues" evidence="1">
    <location>
        <begin position="546"/>
        <end position="558"/>
    </location>
</feature>
<dbReference type="GO" id="GO:0090313">
    <property type="term" value="P:regulation of protein targeting to membrane"/>
    <property type="evidence" value="ECO:0007669"/>
    <property type="project" value="TreeGrafter"/>
</dbReference>
<dbReference type="InterPro" id="IPR052894">
    <property type="entry name" value="AsmA-related"/>
</dbReference>
<organism evidence="3 4">
    <name type="scientific">Galbibacter marinus</name>
    <dbReference type="NCBI Taxonomy" id="555500"/>
    <lineage>
        <taxon>Bacteria</taxon>
        <taxon>Pseudomonadati</taxon>
        <taxon>Bacteroidota</taxon>
        <taxon>Flavobacteriia</taxon>
        <taxon>Flavobacteriales</taxon>
        <taxon>Flavobacteriaceae</taxon>
        <taxon>Galbibacter</taxon>
    </lineage>
</organism>
<dbReference type="GO" id="GO:0005886">
    <property type="term" value="C:plasma membrane"/>
    <property type="evidence" value="ECO:0007669"/>
    <property type="project" value="TreeGrafter"/>
</dbReference>
<keyword evidence="2" id="KW-0812">Transmembrane</keyword>
<proteinExistence type="predicted"/>
<feature type="transmembrane region" description="Helical" evidence="2">
    <location>
        <begin position="7"/>
        <end position="26"/>
    </location>
</feature>
<feature type="region of interest" description="Disordered" evidence="1">
    <location>
        <begin position="133"/>
        <end position="157"/>
    </location>
</feature>
<dbReference type="RefSeq" id="WP_008992160.1">
    <property type="nucleotide sequence ID" value="NZ_AMSG01000018.1"/>
</dbReference>
<reference evidence="3 4" key="1">
    <citation type="journal article" date="2012" name="J. Bacteriol.">
        <title>Genome Sequence of Galbibacter marinum Type Strain ck-I2-15.</title>
        <authorList>
            <person name="Lai Q."/>
            <person name="Li C."/>
            <person name="Shao Z."/>
        </authorList>
    </citation>
    <scope>NUCLEOTIDE SEQUENCE [LARGE SCALE GENOMIC DNA]</scope>
    <source>
        <strain evidence="4">ck-I2-15</strain>
    </source>
</reference>
<evidence type="ECO:0000256" key="1">
    <source>
        <dbReference type="SAM" id="MobiDB-lite"/>
    </source>
</evidence>
<dbReference type="PATRIC" id="fig|555500.3.peg.2391"/>
<gene>
    <name evidence="3" type="ORF">I215_11604</name>
</gene>
<dbReference type="Proteomes" id="UP000007364">
    <property type="component" value="Unassembled WGS sequence"/>
</dbReference>